<keyword evidence="3 8" id="KW-0812">Transmembrane</keyword>
<reference evidence="9" key="1">
    <citation type="submission" date="2020-02" db="EMBL/GenBank/DDBJ databases">
        <authorList>
            <person name="Meier V. D."/>
        </authorList>
    </citation>
    <scope>NUCLEOTIDE SEQUENCE</scope>
    <source>
        <strain evidence="9">AVDCRST_MAG68</strain>
    </source>
</reference>
<dbReference type="PROSITE" id="PS01067">
    <property type="entry name" value="SECE_SEC61G"/>
    <property type="match status" value="1"/>
</dbReference>
<dbReference type="GO" id="GO:0043952">
    <property type="term" value="P:protein transport by the Sec complex"/>
    <property type="evidence" value="ECO:0007669"/>
    <property type="project" value="UniProtKB-UniRule"/>
</dbReference>
<protein>
    <recommendedName>
        <fullName evidence="8">Protein translocase subunit SecE</fullName>
    </recommendedName>
</protein>
<comment type="subcellular location">
    <subcellularLocation>
        <location evidence="8">Cell membrane</location>
        <topology evidence="8">Single-pass membrane protein</topology>
    </subcellularLocation>
    <subcellularLocation>
        <location evidence="1">Membrane</location>
    </subcellularLocation>
</comment>
<keyword evidence="4 8" id="KW-0653">Protein transport</keyword>
<comment type="similarity">
    <text evidence="8">Belongs to the SecE/SEC61-gamma family.</text>
</comment>
<evidence type="ECO:0000256" key="8">
    <source>
        <dbReference type="HAMAP-Rule" id="MF_00422"/>
    </source>
</evidence>
<keyword evidence="2 8" id="KW-0813">Transport</keyword>
<evidence type="ECO:0000256" key="1">
    <source>
        <dbReference type="ARBA" id="ARBA00004370"/>
    </source>
</evidence>
<dbReference type="GO" id="GO:0009306">
    <property type="term" value="P:protein secretion"/>
    <property type="evidence" value="ECO:0007669"/>
    <property type="project" value="UniProtKB-UniRule"/>
</dbReference>
<dbReference type="InterPro" id="IPR038379">
    <property type="entry name" value="SecE_sf"/>
</dbReference>
<keyword evidence="7 8" id="KW-0472">Membrane</keyword>
<organism evidence="9">
    <name type="scientific">uncultured Gemmatimonadota bacterium</name>
    <dbReference type="NCBI Taxonomy" id="203437"/>
    <lineage>
        <taxon>Bacteria</taxon>
        <taxon>Pseudomonadati</taxon>
        <taxon>Gemmatimonadota</taxon>
        <taxon>environmental samples</taxon>
    </lineage>
</organism>
<evidence type="ECO:0000256" key="4">
    <source>
        <dbReference type="ARBA" id="ARBA00022927"/>
    </source>
</evidence>
<keyword evidence="6 8" id="KW-0811">Translocation</keyword>
<proteinExistence type="inferred from homology"/>
<evidence type="ECO:0000256" key="5">
    <source>
        <dbReference type="ARBA" id="ARBA00022989"/>
    </source>
</evidence>
<evidence type="ECO:0000256" key="7">
    <source>
        <dbReference type="ARBA" id="ARBA00023136"/>
    </source>
</evidence>
<dbReference type="InterPro" id="IPR001901">
    <property type="entry name" value="Translocase_SecE/Sec61-g"/>
</dbReference>
<evidence type="ECO:0000256" key="3">
    <source>
        <dbReference type="ARBA" id="ARBA00022692"/>
    </source>
</evidence>
<dbReference type="GO" id="GO:0065002">
    <property type="term" value="P:intracellular protein transmembrane transport"/>
    <property type="evidence" value="ECO:0007669"/>
    <property type="project" value="UniProtKB-UniRule"/>
</dbReference>
<name>A0A6J4K843_9BACT</name>
<evidence type="ECO:0000256" key="2">
    <source>
        <dbReference type="ARBA" id="ARBA00022448"/>
    </source>
</evidence>
<accession>A0A6J4K843</accession>
<gene>
    <name evidence="8" type="primary">secE</name>
    <name evidence="9" type="ORF">AVDCRST_MAG68-109</name>
</gene>
<sequence>MADTTRTSARDFLVDVKDQVQKITWPDQEQLKSSTGVIVAFVVMVALIIFGMDLVVRTVLELVGSLFG</sequence>
<dbReference type="GO" id="GO:0008320">
    <property type="term" value="F:protein transmembrane transporter activity"/>
    <property type="evidence" value="ECO:0007669"/>
    <property type="project" value="UniProtKB-UniRule"/>
</dbReference>
<dbReference type="AlphaFoldDB" id="A0A6J4K843"/>
<keyword evidence="8" id="KW-1003">Cell membrane</keyword>
<dbReference type="InterPro" id="IPR005807">
    <property type="entry name" value="SecE_bac"/>
</dbReference>
<dbReference type="Pfam" id="PF00584">
    <property type="entry name" value="SecE"/>
    <property type="match status" value="1"/>
</dbReference>
<dbReference type="NCBIfam" id="TIGR00964">
    <property type="entry name" value="secE_bact"/>
    <property type="match status" value="1"/>
</dbReference>
<keyword evidence="5 8" id="KW-1133">Transmembrane helix</keyword>
<dbReference type="HAMAP" id="MF_00422">
    <property type="entry name" value="SecE"/>
    <property type="match status" value="1"/>
</dbReference>
<comment type="function">
    <text evidence="8">Essential subunit of the Sec protein translocation channel SecYEG. Clamps together the 2 halves of SecY. May contact the channel plug during translocation.</text>
</comment>
<dbReference type="GO" id="GO:0005886">
    <property type="term" value="C:plasma membrane"/>
    <property type="evidence" value="ECO:0007669"/>
    <property type="project" value="UniProtKB-SubCell"/>
</dbReference>
<dbReference type="EMBL" id="CADCTW010000011">
    <property type="protein sequence ID" value="CAA9297583.1"/>
    <property type="molecule type" value="Genomic_DNA"/>
</dbReference>
<feature type="transmembrane region" description="Helical" evidence="8">
    <location>
        <begin position="35"/>
        <end position="56"/>
    </location>
</feature>
<comment type="subunit">
    <text evidence="8">Component of the Sec protein translocase complex. Heterotrimer consisting of SecY, SecE and SecG subunits. The heterotrimers can form oligomers, although 1 heterotrimer is thought to be able to translocate proteins. Interacts with the ribosome. Interacts with SecDF, and other proteins may be involved. Interacts with SecA.</text>
</comment>
<dbReference type="GO" id="GO:0006605">
    <property type="term" value="P:protein targeting"/>
    <property type="evidence" value="ECO:0007669"/>
    <property type="project" value="UniProtKB-UniRule"/>
</dbReference>
<evidence type="ECO:0000256" key="6">
    <source>
        <dbReference type="ARBA" id="ARBA00023010"/>
    </source>
</evidence>
<dbReference type="Gene3D" id="1.20.5.1030">
    <property type="entry name" value="Preprotein translocase secy subunit"/>
    <property type="match status" value="1"/>
</dbReference>
<evidence type="ECO:0000313" key="9">
    <source>
        <dbReference type="EMBL" id="CAA9297583.1"/>
    </source>
</evidence>